<dbReference type="Pfam" id="PF00593">
    <property type="entry name" value="TonB_dep_Rec_b-barrel"/>
    <property type="match status" value="1"/>
</dbReference>
<dbReference type="InterPro" id="IPR037066">
    <property type="entry name" value="Plug_dom_sf"/>
</dbReference>
<evidence type="ECO:0000256" key="9">
    <source>
        <dbReference type="ARBA" id="ARBA00023136"/>
    </source>
</evidence>
<comment type="similarity">
    <text evidence="11 12">Belongs to the TonB-dependent receptor family.</text>
</comment>
<dbReference type="Pfam" id="PF13715">
    <property type="entry name" value="CarbopepD_reg_2"/>
    <property type="match status" value="1"/>
</dbReference>
<proteinExistence type="inferred from homology"/>
<keyword evidence="9 11" id="KW-0472">Membrane</keyword>
<name>A0A1I0M5V6_9BACT</name>
<dbReference type="PANTHER" id="PTHR32552:SF81">
    <property type="entry name" value="TONB-DEPENDENT OUTER MEMBRANE RECEPTOR"/>
    <property type="match status" value="1"/>
</dbReference>
<reference evidence="16" key="1">
    <citation type="submission" date="2016-10" db="EMBL/GenBank/DDBJ databases">
        <authorList>
            <person name="Varghese N."/>
            <person name="Submissions S."/>
        </authorList>
    </citation>
    <scope>NUCLEOTIDE SEQUENCE [LARGE SCALE GENOMIC DNA]</scope>
    <source>
        <strain evidence="16">CGMCC 1.12402</strain>
    </source>
</reference>
<evidence type="ECO:0000313" key="15">
    <source>
        <dbReference type="EMBL" id="SEV83733.1"/>
    </source>
</evidence>
<dbReference type="SUPFAM" id="SSF56935">
    <property type="entry name" value="Porins"/>
    <property type="match status" value="1"/>
</dbReference>
<evidence type="ECO:0000256" key="1">
    <source>
        <dbReference type="ARBA" id="ARBA00004571"/>
    </source>
</evidence>
<feature type="domain" description="TonB-dependent receptor-like beta-barrel" evidence="13">
    <location>
        <begin position="367"/>
        <end position="730"/>
    </location>
</feature>
<evidence type="ECO:0000256" key="2">
    <source>
        <dbReference type="ARBA" id="ARBA00022448"/>
    </source>
</evidence>
<sequence>MSSAGSFSDAVCSFHNKILPKQMKKSLIMGVVYLLINTSLFAQSGSISGTIFNQETGETMVGAHVVLAENNIAKATNELGKFQFKNLEAGNYTLTVSFIGFTKISQPVTVKNGTISSLNISLKPDVLSIQDVEVTQDLGQNVSTISEVDIQLRPIETSQDVLEIVPGLFIAQHAGGGKAEQIFLRGFDIDHGTDISLSVDGMPVNMVSHAHGQGYSDLHFVIPETIERVDFDKGPYYTDHGNLNTAGYADFYTKKRLANNYLKLEGGQFGTFRTVGMFDLLKGKTVEDPSLYLATEFFRTDGYFDSPQYFTRLNTLLKYHQKVSSNQTLELSASTFTSSWDASGQIPIRAVESGMITHFGAIDDTEGGQTSRTNLNAKLITETNDGGLVENQFYFSNYEFELVSNFTFYLEDPVNGDQITQTENRQIYGSKNSYWNDWSLFGLNASTEFGAGFRYDQVNDIRLSHTLERREVLDDLARGDVRETNIFAYAEEQLSLSKKLSLTAGLRFDYFTFDYVDALTPNYERQVEDKGIVSPKLQLSYQATENVNLYVKSGIGFHSNDTRVVVAQNGQEILPKAYGIDIGTFWKPTRNLLINLAAWRLDLDQEFVYVGDAGIVEAGGKTKRQGIDLSLRYQLTKWLYLNADANYTDPKSVDEAEGEDYIPLAPTFTSVGGLNFQTENGFSGSLRYRYLGDRAANEDNSVIAEGYTVVDAVLNYQVGAFDFGVYIQNLLNEEWNEAQFDTESRLQNEAVPVSEIHFTPGTPFQARFSIGMRF</sequence>
<evidence type="ECO:0000256" key="12">
    <source>
        <dbReference type="RuleBase" id="RU003357"/>
    </source>
</evidence>
<keyword evidence="7" id="KW-0406">Ion transport</keyword>
<evidence type="ECO:0000256" key="7">
    <source>
        <dbReference type="ARBA" id="ARBA00023065"/>
    </source>
</evidence>
<keyword evidence="15" id="KW-0675">Receptor</keyword>
<dbReference type="SUPFAM" id="SSF49464">
    <property type="entry name" value="Carboxypeptidase regulatory domain-like"/>
    <property type="match status" value="1"/>
</dbReference>
<comment type="subcellular location">
    <subcellularLocation>
        <location evidence="1 11">Cell outer membrane</location>
        <topology evidence="1 11">Multi-pass membrane protein</topology>
    </subcellularLocation>
</comment>
<dbReference type="InterPro" id="IPR012910">
    <property type="entry name" value="Plug_dom"/>
</dbReference>
<keyword evidence="5 11" id="KW-0812">Transmembrane</keyword>
<dbReference type="Proteomes" id="UP000199437">
    <property type="component" value="Unassembled WGS sequence"/>
</dbReference>
<dbReference type="Pfam" id="PF07715">
    <property type="entry name" value="Plug"/>
    <property type="match status" value="1"/>
</dbReference>
<dbReference type="Gene3D" id="2.40.170.20">
    <property type="entry name" value="TonB-dependent receptor, beta-barrel domain"/>
    <property type="match status" value="1"/>
</dbReference>
<evidence type="ECO:0000256" key="4">
    <source>
        <dbReference type="ARBA" id="ARBA00022496"/>
    </source>
</evidence>
<evidence type="ECO:0000259" key="13">
    <source>
        <dbReference type="Pfam" id="PF00593"/>
    </source>
</evidence>
<dbReference type="GO" id="GO:0009279">
    <property type="term" value="C:cell outer membrane"/>
    <property type="evidence" value="ECO:0007669"/>
    <property type="project" value="UniProtKB-SubCell"/>
</dbReference>
<dbReference type="PROSITE" id="PS52016">
    <property type="entry name" value="TONB_DEPENDENT_REC_3"/>
    <property type="match status" value="1"/>
</dbReference>
<dbReference type="EMBL" id="FOIR01000001">
    <property type="protein sequence ID" value="SEV83733.1"/>
    <property type="molecule type" value="Genomic_DNA"/>
</dbReference>
<protein>
    <submittedName>
        <fullName evidence="15">Outer membrane receptor proteins, mostly Fe transport</fullName>
    </submittedName>
</protein>
<keyword evidence="8 12" id="KW-0798">TonB box</keyword>
<dbReference type="PANTHER" id="PTHR32552">
    <property type="entry name" value="FERRICHROME IRON RECEPTOR-RELATED"/>
    <property type="match status" value="1"/>
</dbReference>
<accession>A0A1I0M5V6</accession>
<evidence type="ECO:0000259" key="14">
    <source>
        <dbReference type="Pfam" id="PF07715"/>
    </source>
</evidence>
<dbReference type="InterPro" id="IPR000531">
    <property type="entry name" value="Beta-barrel_TonB"/>
</dbReference>
<evidence type="ECO:0000256" key="10">
    <source>
        <dbReference type="ARBA" id="ARBA00023237"/>
    </source>
</evidence>
<keyword evidence="2 11" id="KW-0813">Transport</keyword>
<evidence type="ECO:0000256" key="6">
    <source>
        <dbReference type="ARBA" id="ARBA00023004"/>
    </source>
</evidence>
<dbReference type="InterPro" id="IPR039426">
    <property type="entry name" value="TonB-dep_rcpt-like"/>
</dbReference>
<evidence type="ECO:0000256" key="8">
    <source>
        <dbReference type="ARBA" id="ARBA00023077"/>
    </source>
</evidence>
<dbReference type="Gene3D" id="2.60.40.1120">
    <property type="entry name" value="Carboxypeptidase-like, regulatory domain"/>
    <property type="match status" value="1"/>
</dbReference>
<keyword evidence="4" id="KW-0410">Iron transport</keyword>
<dbReference type="InterPro" id="IPR008969">
    <property type="entry name" value="CarboxyPept-like_regulatory"/>
</dbReference>
<dbReference type="InterPro" id="IPR036942">
    <property type="entry name" value="Beta-barrel_TonB_sf"/>
</dbReference>
<gene>
    <name evidence="15" type="ORF">SAMN05216290_0097</name>
</gene>
<evidence type="ECO:0000313" key="16">
    <source>
        <dbReference type="Proteomes" id="UP000199437"/>
    </source>
</evidence>
<keyword evidence="3 11" id="KW-1134">Transmembrane beta strand</keyword>
<evidence type="ECO:0000256" key="3">
    <source>
        <dbReference type="ARBA" id="ARBA00022452"/>
    </source>
</evidence>
<keyword evidence="16" id="KW-1185">Reference proteome</keyword>
<dbReference type="Gene3D" id="2.170.130.10">
    <property type="entry name" value="TonB-dependent receptor, plug domain"/>
    <property type="match status" value="1"/>
</dbReference>
<dbReference type="GO" id="GO:0006826">
    <property type="term" value="P:iron ion transport"/>
    <property type="evidence" value="ECO:0007669"/>
    <property type="project" value="UniProtKB-KW"/>
</dbReference>
<keyword evidence="6" id="KW-0408">Iron</keyword>
<organism evidence="15 16">
    <name type="scientific">Roseivirga pacifica</name>
    <dbReference type="NCBI Taxonomy" id="1267423"/>
    <lineage>
        <taxon>Bacteria</taxon>
        <taxon>Pseudomonadati</taxon>
        <taxon>Bacteroidota</taxon>
        <taxon>Cytophagia</taxon>
        <taxon>Cytophagales</taxon>
        <taxon>Roseivirgaceae</taxon>
        <taxon>Roseivirga</taxon>
    </lineage>
</organism>
<evidence type="ECO:0000256" key="5">
    <source>
        <dbReference type="ARBA" id="ARBA00022692"/>
    </source>
</evidence>
<evidence type="ECO:0000256" key="11">
    <source>
        <dbReference type="PROSITE-ProRule" id="PRU01360"/>
    </source>
</evidence>
<keyword evidence="10 11" id="KW-0998">Cell outer membrane</keyword>
<dbReference type="AlphaFoldDB" id="A0A1I0M5V6"/>
<dbReference type="STRING" id="1267423.SAMN05216290_0097"/>
<feature type="domain" description="TonB-dependent receptor plug" evidence="14">
    <location>
        <begin position="136"/>
        <end position="247"/>
    </location>
</feature>